<evidence type="ECO:0000313" key="1">
    <source>
        <dbReference type="EMBL" id="AHH07898.1"/>
    </source>
</evidence>
<organism evidence="1">
    <name type="scientific">Borrelia crocidurae DOU</name>
    <dbReference type="NCBI Taxonomy" id="1293575"/>
    <lineage>
        <taxon>Bacteria</taxon>
        <taxon>Pseudomonadati</taxon>
        <taxon>Spirochaetota</taxon>
        <taxon>Spirochaetia</taxon>
        <taxon>Spirochaetales</taxon>
        <taxon>Borreliaceae</taxon>
        <taxon>Borrelia</taxon>
    </lineage>
</organism>
<proteinExistence type="predicted"/>
<accession>W5SMQ4</accession>
<dbReference type="EMBL" id="CP004342">
    <property type="protein sequence ID" value="AHH07898.1"/>
    <property type="molecule type" value="Genomic_DNA"/>
</dbReference>
<name>W5SMQ4_9SPIR</name>
<dbReference type="AlphaFoldDB" id="W5SMQ4"/>
<sequence length="50" mass="6052">MVFSLRYKRIQKIRIQYKNYKKGKNKVLKVGMGNDRVMKESSQSKFVERL</sequence>
<geneLocation type="plasmid" evidence="1">
    <name>unnamed</name>
</geneLocation>
<keyword evidence="1" id="KW-0614">Plasmid</keyword>
<dbReference type="HOGENOM" id="CLU_3115180_0_0_12"/>
<protein>
    <submittedName>
        <fullName evidence="1">Uncharacterized protein</fullName>
    </submittedName>
</protein>
<gene>
    <name evidence="1" type="ORF">BCD_1832</name>
</gene>
<reference evidence="1" key="1">
    <citation type="submission" date="2013-02" db="EMBL/GenBank/DDBJ databases">
        <title>Comparative genomics of Borrelia species.</title>
        <authorList>
            <person name="Schwan T.G."/>
            <person name="Raffel S.J."/>
            <person name="Porcella S.F."/>
        </authorList>
    </citation>
    <scope>NUCLEOTIDE SEQUENCE</scope>
    <source>
        <strain evidence="1">DOU</strain>
        <plasmid evidence="1">unnamed</plasmid>
    </source>
</reference>